<accession>A0A3S3NVE7</accession>
<dbReference type="InterPro" id="IPR029058">
    <property type="entry name" value="AB_hydrolase_fold"/>
</dbReference>
<proteinExistence type="predicted"/>
<keyword evidence="3" id="KW-0378">Hydrolase</keyword>
<name>A0A3S3NVE7_9ACAR</name>
<reference evidence="3" key="2">
    <citation type="submission" date="2018-11" db="EMBL/GenBank/DDBJ databases">
        <title>Trombidioid mite genomics.</title>
        <authorList>
            <person name="Dong X."/>
        </authorList>
    </citation>
    <scope>NUCLEOTIDE SEQUENCE</scope>
    <source>
        <strain evidence="3">UoL-WK</strain>
    </source>
</reference>
<sequence>MFRANNILRRVLGRFADQSSRFITNKIQLNGIGIHYEKVGTGNVVVGLLPGALGTARNDFDHQLEGLNKDQFTLISWDPPGYGLSRPPERDFNDFYRKDAKMFASLMQALGYEKYSILGWSDGGITGLIIAANYPKNVEKLISHAANSYFSLEDKRLLSAISDLDNWSVKMREALLRIYDEKTLRKLWSGIIDVWMNSNDVCVADLSKIVCPTLIIQGDKDALVSSEHIGFLASKIKNSEVHIFPNGKHNLHQKYVKEFNAIVEKFLLK</sequence>
<evidence type="ECO:0000259" key="1">
    <source>
        <dbReference type="Pfam" id="PF00561"/>
    </source>
</evidence>
<dbReference type="Pfam" id="PF00561">
    <property type="entry name" value="Abhydrolase_1"/>
    <property type="match status" value="1"/>
</dbReference>
<dbReference type="PANTHER" id="PTHR46331:SF2">
    <property type="entry name" value="VALACYCLOVIR HYDROLASE"/>
    <property type="match status" value="1"/>
</dbReference>
<gene>
    <name evidence="2" type="ORF">B4U79_07180</name>
    <name evidence="3" type="ORF">B4U79_09502</name>
</gene>
<dbReference type="GO" id="GO:0017171">
    <property type="term" value="F:serine hydrolase activity"/>
    <property type="evidence" value="ECO:0007669"/>
    <property type="project" value="TreeGrafter"/>
</dbReference>
<dbReference type="SUPFAM" id="SSF53474">
    <property type="entry name" value="alpha/beta-Hydrolases"/>
    <property type="match status" value="1"/>
</dbReference>
<evidence type="ECO:0000313" key="3">
    <source>
        <dbReference type="EMBL" id="RWS06789.1"/>
    </source>
</evidence>
<keyword evidence="4" id="KW-1185">Reference proteome</keyword>
<evidence type="ECO:0000313" key="2">
    <source>
        <dbReference type="EMBL" id="RWS06780.1"/>
    </source>
</evidence>
<organism evidence="3 4">
    <name type="scientific">Dinothrombium tinctorium</name>
    <dbReference type="NCBI Taxonomy" id="1965070"/>
    <lineage>
        <taxon>Eukaryota</taxon>
        <taxon>Metazoa</taxon>
        <taxon>Ecdysozoa</taxon>
        <taxon>Arthropoda</taxon>
        <taxon>Chelicerata</taxon>
        <taxon>Arachnida</taxon>
        <taxon>Acari</taxon>
        <taxon>Acariformes</taxon>
        <taxon>Trombidiformes</taxon>
        <taxon>Prostigmata</taxon>
        <taxon>Anystina</taxon>
        <taxon>Parasitengona</taxon>
        <taxon>Trombidioidea</taxon>
        <taxon>Trombidiidae</taxon>
        <taxon>Dinothrombium</taxon>
    </lineage>
</organism>
<dbReference type="EMBL" id="NCKU01003881">
    <property type="protein sequence ID" value="RWS06780.1"/>
    <property type="molecule type" value="Genomic_DNA"/>
</dbReference>
<evidence type="ECO:0000313" key="4">
    <source>
        <dbReference type="Proteomes" id="UP000285301"/>
    </source>
</evidence>
<dbReference type="InterPro" id="IPR000073">
    <property type="entry name" value="AB_hydrolase_1"/>
</dbReference>
<dbReference type="PANTHER" id="PTHR46331">
    <property type="entry name" value="VALACYCLOVIR HYDROLASE"/>
    <property type="match status" value="1"/>
</dbReference>
<feature type="domain" description="AB hydrolase-1" evidence="1">
    <location>
        <begin position="48"/>
        <end position="158"/>
    </location>
</feature>
<dbReference type="AlphaFoldDB" id="A0A3S3NVE7"/>
<dbReference type="EMBL" id="NCKU01003871">
    <property type="protein sequence ID" value="RWS06789.1"/>
    <property type="molecule type" value="Genomic_DNA"/>
</dbReference>
<protein>
    <submittedName>
        <fullName evidence="3">Valacyclovir hydrolase-like protein</fullName>
    </submittedName>
</protein>
<reference evidence="3 4" key="1">
    <citation type="journal article" date="2018" name="Gigascience">
        <title>Genomes of trombidid mites reveal novel predicted allergens and laterally-transferred genes associated with secondary metabolism.</title>
        <authorList>
            <person name="Dong X."/>
            <person name="Chaisiri K."/>
            <person name="Xia D."/>
            <person name="Armstrong S.D."/>
            <person name="Fang Y."/>
            <person name="Donnelly M.J."/>
            <person name="Kadowaki T."/>
            <person name="McGarry J.W."/>
            <person name="Darby A.C."/>
            <person name="Makepeace B.L."/>
        </authorList>
    </citation>
    <scope>NUCLEOTIDE SEQUENCE [LARGE SCALE GENOMIC DNA]</scope>
    <source>
        <strain evidence="3">UoL-WK</strain>
    </source>
</reference>
<dbReference type="Proteomes" id="UP000285301">
    <property type="component" value="Unassembled WGS sequence"/>
</dbReference>
<dbReference type="STRING" id="1965070.A0A3S3NVE7"/>
<dbReference type="Gene3D" id="3.40.50.1820">
    <property type="entry name" value="alpha/beta hydrolase"/>
    <property type="match status" value="1"/>
</dbReference>
<comment type="caution">
    <text evidence="3">The sequence shown here is derived from an EMBL/GenBank/DDBJ whole genome shotgun (WGS) entry which is preliminary data.</text>
</comment>
<dbReference type="OrthoDB" id="19657at2759"/>